<evidence type="ECO:0000256" key="3">
    <source>
        <dbReference type="ARBA" id="ARBA00023157"/>
    </source>
</evidence>
<dbReference type="InterPro" id="IPR013783">
    <property type="entry name" value="Ig-like_fold"/>
</dbReference>
<dbReference type="SMART" id="SM00409">
    <property type="entry name" value="IG"/>
    <property type="match status" value="3"/>
</dbReference>
<feature type="domain" description="Ig-like" evidence="7">
    <location>
        <begin position="336"/>
        <end position="415"/>
    </location>
</feature>
<keyword evidence="9" id="KW-1185">Reference proteome</keyword>
<proteinExistence type="predicted"/>
<evidence type="ECO:0000256" key="2">
    <source>
        <dbReference type="ARBA" id="ARBA00023136"/>
    </source>
</evidence>
<evidence type="ECO:0000313" key="9">
    <source>
        <dbReference type="Proteomes" id="UP000507470"/>
    </source>
</evidence>
<dbReference type="PANTHER" id="PTHR11640:SF31">
    <property type="entry name" value="IRREGULAR CHIASM C-ROUGHEST PROTEIN-RELATED"/>
    <property type="match status" value="1"/>
</dbReference>
<comment type="subcellular location">
    <subcellularLocation>
        <location evidence="1">Membrane</location>
        <topology evidence="1">Single-pass type I membrane protein</topology>
    </subcellularLocation>
</comment>
<gene>
    <name evidence="8" type="ORF">MCOR_50128</name>
</gene>
<keyword evidence="5" id="KW-0393">Immunoglobulin domain</keyword>
<evidence type="ECO:0000256" key="4">
    <source>
        <dbReference type="ARBA" id="ARBA00023180"/>
    </source>
</evidence>
<dbReference type="InterPro" id="IPR051275">
    <property type="entry name" value="Cell_adhesion_signaling"/>
</dbReference>
<dbReference type="GO" id="GO:0050839">
    <property type="term" value="F:cell adhesion molecule binding"/>
    <property type="evidence" value="ECO:0007669"/>
    <property type="project" value="TreeGrafter"/>
</dbReference>
<dbReference type="PANTHER" id="PTHR11640">
    <property type="entry name" value="NEPHRIN"/>
    <property type="match status" value="1"/>
</dbReference>
<dbReference type="EMBL" id="CACVKT020008785">
    <property type="protein sequence ID" value="CAC5417639.1"/>
    <property type="molecule type" value="Genomic_DNA"/>
</dbReference>
<dbReference type="PROSITE" id="PS50835">
    <property type="entry name" value="IG_LIKE"/>
    <property type="match status" value="3"/>
</dbReference>
<feature type="compositionally biased region" description="Basic and acidic residues" evidence="6">
    <location>
        <begin position="634"/>
        <end position="649"/>
    </location>
</feature>
<keyword evidence="2" id="KW-0472">Membrane</keyword>
<evidence type="ECO:0000256" key="5">
    <source>
        <dbReference type="ARBA" id="ARBA00023319"/>
    </source>
</evidence>
<reference evidence="8 9" key="1">
    <citation type="submission" date="2020-06" db="EMBL/GenBank/DDBJ databases">
        <authorList>
            <person name="Li R."/>
            <person name="Bekaert M."/>
        </authorList>
    </citation>
    <scope>NUCLEOTIDE SEQUENCE [LARGE SCALE GENOMIC DNA]</scope>
    <source>
        <strain evidence="9">wild</strain>
    </source>
</reference>
<dbReference type="InterPro" id="IPR003598">
    <property type="entry name" value="Ig_sub2"/>
</dbReference>
<dbReference type="InterPro" id="IPR003599">
    <property type="entry name" value="Ig_sub"/>
</dbReference>
<keyword evidence="3" id="KW-1015">Disulfide bond</keyword>
<dbReference type="GO" id="GO:0005886">
    <property type="term" value="C:plasma membrane"/>
    <property type="evidence" value="ECO:0007669"/>
    <property type="project" value="TreeGrafter"/>
</dbReference>
<sequence>MGITCGWTRFSEFGITCLAFWIRINLLIGVIELNSVEYKYFSNEEEITLKCDCVGSYWNGPAVKSPGNKISQFNITDVYGKQKFYNISIYTKGYEIADTLPYDIHNRLSLIGNNRDLHIQNLSFSDEGIYICDYAVKCNVPQKRYLLQNKIFPTKLRIQNVTNQHTVKGIENCTLSLICLVESGKPSEELRWEKNGNIIHRGGPSKLVYTFVPGKNDHQSVYTCEAQNPDMKIPLTQTIHLDIKYKPCIRINVSGTLMVVEGAMTHICCMPMSNPKPTSINWYNEEVELVSNYNASSLCFRISNVSRLDSGNYTCSFKNEIGNASSEIVLIISYPPAIDIWYRNLREYDRNREIRCLAEGEPNIYNYFQWEHQSLFNEHIRYLGATDNGILRLPDVNVSNRYQDTGVYTCNVTNGIPDYHGNIFQLGRAYLVFDDNKRIQESDKEAAVKIKVKVYSSSAIICHNITVGRMLVRLQDMEVRMEHILIKQSFHDAIVTVNGLEITFVLNGLNYCRSRQFNVTVCNTSGQSSCVVVLKPFETTTQMFSITDTIHVVLENRDISHVSDEHSSSISDNDINMINASDILDDGYEKPYSTLIENDRDEIKHVYLCLTNNSTYENRTPSENAACGLSPVFTERDSSPDKSKTHTDENDCQENVKLNYVENCSNERDFQRPGVYKQNNPIEYINLSLKQ</sequence>
<feature type="domain" description="Ig-like" evidence="7">
    <location>
        <begin position="153"/>
        <end position="240"/>
    </location>
</feature>
<evidence type="ECO:0000256" key="6">
    <source>
        <dbReference type="SAM" id="MobiDB-lite"/>
    </source>
</evidence>
<dbReference type="GO" id="GO:0098609">
    <property type="term" value="P:cell-cell adhesion"/>
    <property type="evidence" value="ECO:0007669"/>
    <property type="project" value="TreeGrafter"/>
</dbReference>
<name>A0A6J8EA04_MYTCO</name>
<dbReference type="InterPro" id="IPR007110">
    <property type="entry name" value="Ig-like_dom"/>
</dbReference>
<evidence type="ECO:0000256" key="1">
    <source>
        <dbReference type="ARBA" id="ARBA00004479"/>
    </source>
</evidence>
<dbReference type="Pfam" id="PF13927">
    <property type="entry name" value="Ig_3"/>
    <property type="match status" value="1"/>
</dbReference>
<evidence type="ECO:0000313" key="8">
    <source>
        <dbReference type="EMBL" id="CAC5417639.1"/>
    </source>
</evidence>
<keyword evidence="4" id="KW-0325">Glycoprotein</keyword>
<dbReference type="SUPFAM" id="SSF48726">
    <property type="entry name" value="Immunoglobulin"/>
    <property type="match status" value="2"/>
</dbReference>
<dbReference type="Gene3D" id="2.60.40.10">
    <property type="entry name" value="Immunoglobulins"/>
    <property type="match status" value="2"/>
</dbReference>
<dbReference type="SMART" id="SM00408">
    <property type="entry name" value="IGc2"/>
    <property type="match status" value="3"/>
</dbReference>
<dbReference type="GO" id="GO:0005911">
    <property type="term" value="C:cell-cell junction"/>
    <property type="evidence" value="ECO:0007669"/>
    <property type="project" value="TreeGrafter"/>
</dbReference>
<dbReference type="CDD" id="cd00096">
    <property type="entry name" value="Ig"/>
    <property type="match status" value="1"/>
</dbReference>
<feature type="domain" description="Ig-like" evidence="7">
    <location>
        <begin position="247"/>
        <end position="333"/>
    </location>
</feature>
<protein>
    <recommendedName>
        <fullName evidence="7">Ig-like domain-containing protein</fullName>
    </recommendedName>
</protein>
<evidence type="ECO:0000259" key="7">
    <source>
        <dbReference type="PROSITE" id="PS50835"/>
    </source>
</evidence>
<feature type="region of interest" description="Disordered" evidence="6">
    <location>
        <begin position="630"/>
        <end position="650"/>
    </location>
</feature>
<organism evidence="8 9">
    <name type="scientific">Mytilus coruscus</name>
    <name type="common">Sea mussel</name>
    <dbReference type="NCBI Taxonomy" id="42192"/>
    <lineage>
        <taxon>Eukaryota</taxon>
        <taxon>Metazoa</taxon>
        <taxon>Spiralia</taxon>
        <taxon>Lophotrochozoa</taxon>
        <taxon>Mollusca</taxon>
        <taxon>Bivalvia</taxon>
        <taxon>Autobranchia</taxon>
        <taxon>Pteriomorphia</taxon>
        <taxon>Mytilida</taxon>
        <taxon>Mytiloidea</taxon>
        <taxon>Mytilidae</taxon>
        <taxon>Mytilinae</taxon>
        <taxon>Mytilus</taxon>
    </lineage>
</organism>
<dbReference type="Proteomes" id="UP000507470">
    <property type="component" value="Unassembled WGS sequence"/>
</dbReference>
<dbReference type="OrthoDB" id="152385at2759"/>
<accession>A0A6J8EA04</accession>
<dbReference type="InterPro" id="IPR036179">
    <property type="entry name" value="Ig-like_dom_sf"/>
</dbReference>
<dbReference type="AlphaFoldDB" id="A0A6J8EA04"/>